<dbReference type="Gene3D" id="2.30.110.10">
    <property type="entry name" value="Electron Transport, Fmn-binding Protein, Chain A"/>
    <property type="match status" value="1"/>
</dbReference>
<keyword evidence="7" id="KW-1185">Reference proteome</keyword>
<proteinExistence type="inferred from homology"/>
<dbReference type="InterPro" id="IPR012349">
    <property type="entry name" value="Split_barrel_FMN-bd"/>
</dbReference>
<evidence type="ECO:0000256" key="3">
    <source>
        <dbReference type="ARBA" id="ARBA00022643"/>
    </source>
</evidence>
<dbReference type="RefSeq" id="WP_244751242.1">
    <property type="nucleotide sequence ID" value="NZ_CP095074.1"/>
</dbReference>
<accession>A0ABY4GU04</accession>
<comment type="similarity">
    <text evidence="4">Belongs to the flavoredoxin family.</text>
</comment>
<keyword evidence="3" id="KW-0288">FMN</keyword>
<organism evidence="6 7">
    <name type="scientific">Halobacillus shinanisalinarum</name>
    <dbReference type="NCBI Taxonomy" id="2932258"/>
    <lineage>
        <taxon>Bacteria</taxon>
        <taxon>Bacillati</taxon>
        <taxon>Bacillota</taxon>
        <taxon>Bacilli</taxon>
        <taxon>Bacillales</taxon>
        <taxon>Bacillaceae</taxon>
        <taxon>Halobacillus</taxon>
    </lineage>
</organism>
<comment type="cofactor">
    <cofactor evidence="1">
        <name>FMN</name>
        <dbReference type="ChEBI" id="CHEBI:58210"/>
    </cofactor>
</comment>
<name>A0ABY4GU04_9BACI</name>
<dbReference type="SUPFAM" id="SSF50475">
    <property type="entry name" value="FMN-binding split barrel"/>
    <property type="match status" value="1"/>
</dbReference>
<reference evidence="6 7" key="1">
    <citation type="submission" date="2022-04" db="EMBL/GenBank/DDBJ databases">
        <title>Halobacillus sp. isolated from saltern.</title>
        <authorList>
            <person name="Won M."/>
            <person name="Lee C.-M."/>
            <person name="Woen H.-Y."/>
            <person name="Kwon S.-W."/>
        </authorList>
    </citation>
    <scope>NUCLEOTIDE SEQUENCE [LARGE SCALE GENOMIC DNA]</scope>
    <source>
        <strain evidence="6 7">SSTM10-2</strain>
    </source>
</reference>
<protein>
    <submittedName>
        <fullName evidence="6">Flavin reductase family protein</fullName>
    </submittedName>
</protein>
<dbReference type="PANTHER" id="PTHR33798:SF5">
    <property type="entry name" value="FLAVIN REDUCTASE LIKE DOMAIN-CONTAINING PROTEIN"/>
    <property type="match status" value="1"/>
</dbReference>
<dbReference type="PANTHER" id="PTHR33798">
    <property type="entry name" value="FLAVOPROTEIN OXYGENASE"/>
    <property type="match status" value="1"/>
</dbReference>
<evidence type="ECO:0000256" key="4">
    <source>
        <dbReference type="ARBA" id="ARBA00038054"/>
    </source>
</evidence>
<gene>
    <name evidence="6" type="ORF">MUO14_13805</name>
</gene>
<dbReference type="EMBL" id="CP095074">
    <property type="protein sequence ID" value="UOQ91631.1"/>
    <property type="molecule type" value="Genomic_DNA"/>
</dbReference>
<dbReference type="Proteomes" id="UP000831880">
    <property type="component" value="Chromosome"/>
</dbReference>
<evidence type="ECO:0000313" key="6">
    <source>
        <dbReference type="EMBL" id="UOQ91631.1"/>
    </source>
</evidence>
<evidence type="ECO:0000256" key="2">
    <source>
        <dbReference type="ARBA" id="ARBA00022630"/>
    </source>
</evidence>
<evidence type="ECO:0000259" key="5">
    <source>
        <dbReference type="SMART" id="SM00903"/>
    </source>
</evidence>
<keyword evidence="2" id="KW-0285">Flavoprotein</keyword>
<sequence>MIIQRDKFHEHNMSKLIKGAVVPRPIAWVSSLSSRGFRNLAPFSFFTVASMNPITLCFSVGSEGRAKDTLTNVRETGQFVVNIASEALANQMYESSKTFEADEDEFKIAGLKAVNSTDVQPPRVKEAPVSMECELDQIIEIGTNHLILGKVVCYHIQEDVYMETDKVDPHKLAPVGRMAGDYTFVKEFYRLPTDKLPKSR</sequence>
<dbReference type="InterPro" id="IPR002563">
    <property type="entry name" value="Flavin_Rdtase-like_dom"/>
</dbReference>
<evidence type="ECO:0000256" key="1">
    <source>
        <dbReference type="ARBA" id="ARBA00001917"/>
    </source>
</evidence>
<dbReference type="SMART" id="SM00903">
    <property type="entry name" value="Flavin_Reduct"/>
    <property type="match status" value="1"/>
</dbReference>
<dbReference type="Pfam" id="PF01613">
    <property type="entry name" value="Flavin_Reduct"/>
    <property type="match status" value="1"/>
</dbReference>
<evidence type="ECO:0000313" key="7">
    <source>
        <dbReference type="Proteomes" id="UP000831880"/>
    </source>
</evidence>
<feature type="domain" description="Flavin reductase like" evidence="5">
    <location>
        <begin position="19"/>
        <end position="163"/>
    </location>
</feature>